<dbReference type="InterPro" id="IPR051159">
    <property type="entry name" value="Hexapeptide_acetyltransf"/>
</dbReference>
<dbReference type="HOGENOM" id="CLU_051638_3_4_10"/>
<dbReference type="RefSeq" id="WP_008862909.1">
    <property type="nucleotide sequence ID" value="NZ_JH815206.1"/>
</dbReference>
<dbReference type="PANTHER" id="PTHR23416">
    <property type="entry name" value="SIALIC ACID SYNTHASE-RELATED"/>
    <property type="match status" value="1"/>
</dbReference>
<gene>
    <name evidence="5" type="ORF">HMPREF9448_02530</name>
</gene>
<evidence type="ECO:0000313" key="5">
    <source>
        <dbReference type="EMBL" id="EJZ62409.1"/>
    </source>
</evidence>
<keyword evidence="6" id="KW-1185">Reference proteome</keyword>
<keyword evidence="4" id="KW-0012">Acyltransferase</keyword>
<dbReference type="Pfam" id="PF00132">
    <property type="entry name" value="Hexapep"/>
    <property type="match status" value="1"/>
</dbReference>
<dbReference type="InterPro" id="IPR001451">
    <property type="entry name" value="Hexapep"/>
</dbReference>
<keyword evidence="3" id="KW-0677">Repeat</keyword>
<dbReference type="CDD" id="cd03357">
    <property type="entry name" value="LbH_MAT_GAT"/>
    <property type="match status" value="1"/>
</dbReference>
<proteinExistence type="inferred from homology"/>
<dbReference type="EMBL" id="ADLE01000017">
    <property type="protein sequence ID" value="EJZ62409.1"/>
    <property type="molecule type" value="Genomic_DNA"/>
</dbReference>
<accession>K0X3Y9</accession>
<dbReference type="PANTHER" id="PTHR23416:SF23">
    <property type="entry name" value="ACETYLTRANSFERASE C18B11.09C-RELATED"/>
    <property type="match status" value="1"/>
</dbReference>
<dbReference type="GO" id="GO:0008374">
    <property type="term" value="F:O-acyltransferase activity"/>
    <property type="evidence" value="ECO:0007669"/>
    <property type="project" value="TreeGrafter"/>
</dbReference>
<evidence type="ECO:0008006" key="7">
    <source>
        <dbReference type="Google" id="ProtNLM"/>
    </source>
</evidence>
<dbReference type="SUPFAM" id="SSF51161">
    <property type="entry name" value="Trimeric LpxA-like enzymes"/>
    <property type="match status" value="1"/>
</dbReference>
<reference evidence="5 6" key="1">
    <citation type="submission" date="2012-08" db="EMBL/GenBank/DDBJ databases">
        <title>The Genome Sequence of Barnesiella intestinihominis YIT 11860.</title>
        <authorList>
            <consortium name="The Broad Institute Genome Sequencing Platform"/>
            <person name="Earl A."/>
            <person name="Ward D."/>
            <person name="Feldgarden M."/>
            <person name="Gevers D."/>
            <person name="Morotomi M."/>
            <person name="Walker B."/>
            <person name="Young S.K."/>
            <person name="Zeng Q."/>
            <person name="Gargeya S."/>
            <person name="Fitzgerald M."/>
            <person name="Haas B."/>
            <person name="Abouelleil A."/>
            <person name="Alvarado L."/>
            <person name="Arachchi H.M."/>
            <person name="Berlin A.M."/>
            <person name="Chapman S.B."/>
            <person name="Goldberg J."/>
            <person name="Griggs A."/>
            <person name="Gujja S."/>
            <person name="Hansen M."/>
            <person name="Howarth C."/>
            <person name="Imamovic A."/>
            <person name="Larimer J."/>
            <person name="McCowen C."/>
            <person name="Montmayeur A."/>
            <person name="Murphy C."/>
            <person name="Neiman D."/>
            <person name="Pearson M."/>
            <person name="Priest M."/>
            <person name="Roberts A."/>
            <person name="Saif S."/>
            <person name="Shea T."/>
            <person name="Sisk P."/>
            <person name="Sykes S."/>
            <person name="Wortman J."/>
            <person name="Nusbaum C."/>
            <person name="Birren B."/>
        </authorList>
    </citation>
    <scope>NUCLEOTIDE SEQUENCE [LARGE SCALE GENOMIC DNA]</scope>
    <source>
        <strain evidence="5 6">YIT 11860</strain>
    </source>
</reference>
<comment type="similarity">
    <text evidence="1">Belongs to the transferase hexapeptide repeat family.</text>
</comment>
<name>K0X3Y9_9BACT</name>
<dbReference type="PROSITE" id="PS00101">
    <property type="entry name" value="HEXAPEP_TRANSFERASES"/>
    <property type="match status" value="1"/>
</dbReference>
<dbReference type="GeneID" id="77849715"/>
<dbReference type="eggNOG" id="COG0110">
    <property type="taxonomic scope" value="Bacteria"/>
</dbReference>
<evidence type="ECO:0000313" key="6">
    <source>
        <dbReference type="Proteomes" id="UP000006044"/>
    </source>
</evidence>
<sequence>MNAHTIFERDLNGEMVSPSDPGYDELINAIWDTMKMATELNTGYHTPDEVRRILSVILGCEVDESITLLPPFYVDYGKHIKIGKGCFIQQCCTFFGRGGITLGENVFLGPKVNIITINHDPDPENRDATYGRPVVLEDRVWVGINATILPGVRIGYGAIVGANSVVTKDVPPMTVVAGNPARIIKELKK</sequence>
<dbReference type="InterPro" id="IPR018357">
    <property type="entry name" value="Hexapep_transf_CS"/>
</dbReference>
<evidence type="ECO:0000256" key="4">
    <source>
        <dbReference type="ARBA" id="ARBA00023315"/>
    </source>
</evidence>
<dbReference type="STRING" id="742726.HMPREF9448_02530"/>
<organism evidence="5 6">
    <name type="scientific">Barnesiella intestinihominis YIT 11860</name>
    <dbReference type="NCBI Taxonomy" id="742726"/>
    <lineage>
        <taxon>Bacteria</taxon>
        <taxon>Pseudomonadati</taxon>
        <taxon>Bacteroidota</taxon>
        <taxon>Bacteroidia</taxon>
        <taxon>Bacteroidales</taxon>
        <taxon>Barnesiellaceae</taxon>
        <taxon>Barnesiella</taxon>
    </lineage>
</organism>
<comment type="caution">
    <text evidence="5">The sequence shown here is derived from an EMBL/GenBank/DDBJ whole genome shotgun (WGS) entry which is preliminary data.</text>
</comment>
<evidence type="ECO:0000256" key="3">
    <source>
        <dbReference type="ARBA" id="ARBA00022737"/>
    </source>
</evidence>
<dbReference type="Gene3D" id="2.160.10.10">
    <property type="entry name" value="Hexapeptide repeat proteins"/>
    <property type="match status" value="1"/>
</dbReference>
<dbReference type="AlphaFoldDB" id="K0X3Y9"/>
<protein>
    <recommendedName>
        <fullName evidence="7">Maltose/galactoside acetyltransferase domain-containing protein</fullName>
    </recommendedName>
</protein>
<evidence type="ECO:0000256" key="2">
    <source>
        <dbReference type="ARBA" id="ARBA00022679"/>
    </source>
</evidence>
<dbReference type="OrthoDB" id="9812571at2"/>
<evidence type="ECO:0000256" key="1">
    <source>
        <dbReference type="ARBA" id="ARBA00007274"/>
    </source>
</evidence>
<keyword evidence="2" id="KW-0808">Transferase</keyword>
<dbReference type="Proteomes" id="UP000006044">
    <property type="component" value="Unassembled WGS sequence"/>
</dbReference>
<dbReference type="PATRIC" id="fig|742726.3.peg.2638"/>
<dbReference type="InterPro" id="IPR011004">
    <property type="entry name" value="Trimer_LpxA-like_sf"/>
</dbReference>